<dbReference type="WBParaSite" id="MCU_010255-RA">
    <property type="protein sequence ID" value="MCU_010255-RA"/>
    <property type="gene ID" value="MCU_010255"/>
</dbReference>
<dbReference type="InterPro" id="IPR007074">
    <property type="entry name" value="LicD/FKTN/FKRP_NTP_transf"/>
</dbReference>
<accession>A0A5K3FV08</accession>
<proteinExistence type="predicted"/>
<evidence type="ECO:0000313" key="2">
    <source>
        <dbReference type="WBParaSite" id="MCU_010255-RA"/>
    </source>
</evidence>
<organism evidence="2">
    <name type="scientific">Mesocestoides corti</name>
    <name type="common">Flatworm</name>
    <dbReference type="NCBI Taxonomy" id="53468"/>
    <lineage>
        <taxon>Eukaryota</taxon>
        <taxon>Metazoa</taxon>
        <taxon>Spiralia</taxon>
        <taxon>Lophotrochozoa</taxon>
        <taxon>Platyhelminthes</taxon>
        <taxon>Cestoda</taxon>
        <taxon>Eucestoda</taxon>
        <taxon>Cyclophyllidea</taxon>
        <taxon>Mesocestoididae</taxon>
        <taxon>Mesocestoides</taxon>
    </lineage>
</organism>
<dbReference type="Pfam" id="PF04991">
    <property type="entry name" value="LicD"/>
    <property type="match status" value="1"/>
</dbReference>
<protein>
    <submittedName>
        <fullName evidence="2">Lipopolysaccharide cholinephosphotransferase</fullName>
    </submittedName>
</protein>
<evidence type="ECO:0000259" key="1">
    <source>
        <dbReference type="Pfam" id="PF04991"/>
    </source>
</evidence>
<sequence>MAVLSHRHVKLGYVAIIVENGEAMVKDKIIQISSKLLLSQNNKRVDIMRHGQGDTFIVLELHRNEFIQAPAKWCNGKSTRRKFNISNTLRTCFPKFFLSKNSVVKRSLRLIRDALALSEIRYVMTFGSLLGSLRYHKRMPFDCDFDLQVHREDHERALQALLKLASDPTSQMRVFDLTPAGANAKVGLACGRSTSWMNPDNWTEFGPSVTFYNGIPTVDDWDLFLKVMGSCGTYVDIYTNTNDDMVLDRLSEYQPIYRPLEGTLFRVFDGAHTYLEETYGVSLDMCVPKIPLVVRGRYKFLPPECRNLVVPCSRLDTLYPRVFKFTTATPPTMYELGLKSDRRGKCWIRSIFLIRS</sequence>
<reference evidence="2" key="1">
    <citation type="submission" date="2019-11" db="UniProtKB">
        <authorList>
            <consortium name="WormBaseParasite"/>
        </authorList>
    </citation>
    <scope>IDENTIFICATION</scope>
</reference>
<feature type="domain" description="LicD/FKTN/FKRP nucleotidyltransferase" evidence="1">
    <location>
        <begin position="119"/>
        <end position="168"/>
    </location>
</feature>
<dbReference type="GO" id="GO:0009100">
    <property type="term" value="P:glycoprotein metabolic process"/>
    <property type="evidence" value="ECO:0007669"/>
    <property type="project" value="UniProtKB-ARBA"/>
</dbReference>
<dbReference type="AlphaFoldDB" id="A0A5K3FV08"/>
<name>A0A5K3FV08_MESCO</name>